<keyword evidence="1" id="KW-0732">Signal</keyword>
<accession>A0A7C4V858</accession>
<comment type="caution">
    <text evidence="2">The sequence shown here is derived from an EMBL/GenBank/DDBJ whole genome shotgun (WGS) entry which is preliminary data.</text>
</comment>
<dbReference type="AlphaFoldDB" id="A0A7C4V858"/>
<sequence length="305" mass="33641">MKRSPLKLTFALSLFLTLLAPALAEEVKVLLDLPTPGAEEVRWFPGGRFLVVADWFDAQRDPPGAVDTFGNDLRFAVVDLETGSWRPGIQVDSKDELGDRPWTCLGSDDCTVLVSASGRFVKVGRDDQECSPAWARSRGHKVKEILFFENVWPPALKVSHSGEYVLVTGQGYPPDPDGHRGYDYFDVQIVRTGNDVSDWMNAIRGESGFPAVWSLPDDRAILGGGWAYDQAGLPDRLPLVTAARRDPDDSSTWRLLVVEVGRQPPAHPTATAVVQRPTSWRSGPIDFSQAQKVAACYCYNDKEAP</sequence>
<name>A0A7C4V858_9DEIN</name>
<evidence type="ECO:0000313" key="2">
    <source>
        <dbReference type="EMBL" id="HGY10469.1"/>
    </source>
</evidence>
<feature type="chain" id="PRO_5028354396" evidence="1">
    <location>
        <begin position="25"/>
        <end position="305"/>
    </location>
</feature>
<gene>
    <name evidence="2" type="ORF">ENK37_10555</name>
</gene>
<reference evidence="2" key="1">
    <citation type="journal article" date="2020" name="mSystems">
        <title>Genome- and Community-Level Interaction Insights into Carbon Utilization and Element Cycling Functions of Hydrothermarchaeota in Hydrothermal Sediment.</title>
        <authorList>
            <person name="Zhou Z."/>
            <person name="Liu Y."/>
            <person name="Xu W."/>
            <person name="Pan J."/>
            <person name="Luo Z.H."/>
            <person name="Li M."/>
        </authorList>
    </citation>
    <scope>NUCLEOTIDE SEQUENCE [LARGE SCALE GENOMIC DNA]</scope>
    <source>
        <strain evidence="2">HyVt-570</strain>
    </source>
</reference>
<proteinExistence type="predicted"/>
<organism evidence="2">
    <name type="scientific">Oceanithermus profundus</name>
    <dbReference type="NCBI Taxonomy" id="187137"/>
    <lineage>
        <taxon>Bacteria</taxon>
        <taxon>Thermotogati</taxon>
        <taxon>Deinococcota</taxon>
        <taxon>Deinococci</taxon>
        <taxon>Thermales</taxon>
        <taxon>Thermaceae</taxon>
        <taxon>Oceanithermus</taxon>
    </lineage>
</organism>
<dbReference type="Proteomes" id="UP000885759">
    <property type="component" value="Unassembled WGS sequence"/>
</dbReference>
<dbReference type="SUPFAM" id="SSF50974">
    <property type="entry name" value="Nitrous oxide reductase, N-terminal domain"/>
    <property type="match status" value="1"/>
</dbReference>
<dbReference type="EMBL" id="DRPZ01000267">
    <property type="protein sequence ID" value="HGY10469.1"/>
    <property type="molecule type" value="Genomic_DNA"/>
</dbReference>
<protein>
    <submittedName>
        <fullName evidence="2">Uncharacterized protein</fullName>
    </submittedName>
</protein>
<dbReference type="InterPro" id="IPR011045">
    <property type="entry name" value="N2O_reductase_N"/>
</dbReference>
<evidence type="ECO:0000256" key="1">
    <source>
        <dbReference type="SAM" id="SignalP"/>
    </source>
</evidence>
<feature type="signal peptide" evidence="1">
    <location>
        <begin position="1"/>
        <end position="24"/>
    </location>
</feature>